<dbReference type="AlphaFoldDB" id="A0A2W1JU01"/>
<dbReference type="Pfam" id="PF13671">
    <property type="entry name" value="AAA_33"/>
    <property type="match status" value="1"/>
</dbReference>
<dbReference type="Proteomes" id="UP000248857">
    <property type="component" value="Unassembled WGS sequence"/>
</dbReference>
<accession>A0A2W1JU01</accession>
<gene>
    <name evidence="2" type="ORF">C1752_00864</name>
</gene>
<dbReference type="SUPFAM" id="SSF52540">
    <property type="entry name" value="P-loop containing nucleoside triphosphate hydrolases"/>
    <property type="match status" value="1"/>
</dbReference>
<evidence type="ECO:0000313" key="3">
    <source>
        <dbReference type="Proteomes" id="UP000248857"/>
    </source>
</evidence>
<comment type="caution">
    <text evidence="2">The sequence shown here is derived from an EMBL/GenBank/DDBJ whole genome shotgun (WGS) entry which is preliminary data.</text>
</comment>
<keyword evidence="3" id="KW-1185">Reference proteome</keyword>
<dbReference type="Gene3D" id="3.90.1200.10">
    <property type="match status" value="1"/>
</dbReference>
<dbReference type="Pfam" id="PF01636">
    <property type="entry name" value="APH"/>
    <property type="match status" value="1"/>
</dbReference>
<feature type="domain" description="Aminoglycoside phosphotransferase" evidence="1">
    <location>
        <begin position="127"/>
        <end position="282"/>
    </location>
</feature>
<evidence type="ECO:0000259" key="1">
    <source>
        <dbReference type="Pfam" id="PF01636"/>
    </source>
</evidence>
<dbReference type="OrthoDB" id="9810277at2"/>
<sequence>MEISLPSLVQQMLQPEFYPHPVAEPIKLLQTHISYVFLTGDHVYKVKKSIKFGFLDFSTLALRSHFCQEELRLNRRLAPDLYLSVLPITQDPSTAEFHLNASGSAVEYAVQMRQFQQSGLELFERGQLTAATMQALGKQIAHFHQMAATNAEICANGSVASVCEIDENNFQLSLPFVGRTQTERQFEQTYDFIKRFVHEHEDWYVQRQAEGKIRDCHGDLHLNNLCLFQDRIQVFDCIEFNTEFRHIDCIYDVAFLVMDLEFRKRPDLANAFLNTYLERTGDYWGVVMLPPYLAMRAYIRGNVNSLGLNDLAISAEQKQSLEDEARAYYRLAWQYTQRSQGRLFLMSGLSGSGKSTVARQLAAQINAIQIRSDAVRKHLAGLPLEQKGTDEIYTPEMTEKTYGRLLELGMFLARQGWSVILDAKYDRQGFRGDAIASANQYKIPLQILHCTAPMEVICDRLRHRRGDIADATVDLLAQQQQQAEMFSEEEQKYVNTIATQNEISFPEKFFAADKA</sequence>
<dbReference type="InterPro" id="IPR011009">
    <property type="entry name" value="Kinase-like_dom_sf"/>
</dbReference>
<dbReference type="PANTHER" id="PTHR43883:SF1">
    <property type="entry name" value="GLUCONOKINASE"/>
    <property type="match status" value="1"/>
</dbReference>
<name>A0A2W1JU01_9CYAN</name>
<dbReference type="EMBL" id="PQWO01000002">
    <property type="protein sequence ID" value="PZD74515.1"/>
    <property type="molecule type" value="Genomic_DNA"/>
</dbReference>
<dbReference type="Gene3D" id="3.40.50.300">
    <property type="entry name" value="P-loop containing nucleotide triphosphate hydrolases"/>
    <property type="match status" value="1"/>
</dbReference>
<organism evidence="2 3">
    <name type="scientific">Acaryochloris thomasi RCC1774</name>
    <dbReference type="NCBI Taxonomy" id="1764569"/>
    <lineage>
        <taxon>Bacteria</taxon>
        <taxon>Bacillati</taxon>
        <taxon>Cyanobacteriota</taxon>
        <taxon>Cyanophyceae</taxon>
        <taxon>Acaryochloridales</taxon>
        <taxon>Acaryochloridaceae</taxon>
        <taxon>Acaryochloris</taxon>
        <taxon>Acaryochloris thomasi</taxon>
    </lineage>
</organism>
<proteinExistence type="predicted"/>
<dbReference type="PANTHER" id="PTHR43883">
    <property type="entry name" value="SLR0207 PROTEIN"/>
    <property type="match status" value="1"/>
</dbReference>
<dbReference type="InterPro" id="IPR052732">
    <property type="entry name" value="Cell-binding_unc_protein"/>
</dbReference>
<dbReference type="RefSeq" id="WP_110984834.1">
    <property type="nucleotide sequence ID" value="NZ_CAWNWM010000002.1"/>
</dbReference>
<protein>
    <recommendedName>
        <fullName evidence="1">Aminoglycoside phosphotransferase domain-containing protein</fullName>
    </recommendedName>
</protein>
<dbReference type="SUPFAM" id="SSF56112">
    <property type="entry name" value="Protein kinase-like (PK-like)"/>
    <property type="match status" value="1"/>
</dbReference>
<dbReference type="InterPro" id="IPR002575">
    <property type="entry name" value="Aminoglycoside_PTrfase"/>
</dbReference>
<reference evidence="2 3" key="1">
    <citation type="journal article" date="2018" name="Sci. Rep.">
        <title>A novel species of the marine cyanobacterium Acaryochloris with a unique pigment content and lifestyle.</title>
        <authorList>
            <person name="Partensky F."/>
            <person name="Six C."/>
            <person name="Ratin M."/>
            <person name="Garczarek L."/>
            <person name="Vaulot D."/>
            <person name="Probert I."/>
            <person name="Calteau A."/>
            <person name="Gourvil P."/>
            <person name="Marie D."/>
            <person name="Grebert T."/>
            <person name="Bouchier C."/>
            <person name="Le Panse S."/>
            <person name="Gachenot M."/>
            <person name="Rodriguez F."/>
            <person name="Garrido J.L."/>
        </authorList>
    </citation>
    <scope>NUCLEOTIDE SEQUENCE [LARGE SCALE GENOMIC DNA]</scope>
    <source>
        <strain evidence="2 3">RCC1774</strain>
    </source>
</reference>
<evidence type="ECO:0000313" key="2">
    <source>
        <dbReference type="EMBL" id="PZD74515.1"/>
    </source>
</evidence>
<dbReference type="InterPro" id="IPR027417">
    <property type="entry name" value="P-loop_NTPase"/>
</dbReference>